<evidence type="ECO:0000313" key="2">
    <source>
        <dbReference type="Proteomes" id="UP000190848"/>
    </source>
</evidence>
<name>A0AAU8UWI2_9FLAO</name>
<accession>A0AAU8UWI2</accession>
<proteinExistence type="predicted"/>
<reference evidence="1 2" key="1">
    <citation type="submission" date="2016-07" db="EMBL/GenBank/DDBJ databases">
        <title>Revisiting the taxonomy of the Elizabethkingia Genus using Whole-Genome Sequencing, Optical Mapping, and MALDI-TOF, along with proposal of three novel Elizabethkingia species: Elizabethkingia bruuniana sp. nov., Elizabethkingia ursingii sp. nov., and Elizabethkingia occulta sp. nov.</title>
        <authorList>
            <person name="Nicholson A.C."/>
        </authorList>
    </citation>
    <scope>NUCLEOTIDE SEQUENCE [LARGE SCALE GENOMIC DNA]</scope>
    <source>
        <strain evidence="1 2">F3201</strain>
    </source>
</reference>
<protein>
    <submittedName>
        <fullName evidence="1">Uncharacterized protein</fullName>
    </submittedName>
</protein>
<dbReference type="AlphaFoldDB" id="A0AAU8UWI2"/>
<dbReference type="EMBL" id="CP016374">
    <property type="protein sequence ID" value="AQX02213.1"/>
    <property type="molecule type" value="Genomic_DNA"/>
</dbReference>
<dbReference type="Proteomes" id="UP000190848">
    <property type="component" value="Chromosome"/>
</dbReference>
<evidence type="ECO:0000313" key="1">
    <source>
        <dbReference type="EMBL" id="AQX02213.1"/>
    </source>
</evidence>
<organism evidence="1 2">
    <name type="scientific">Elizabethkingia anophelis</name>
    <dbReference type="NCBI Taxonomy" id="1117645"/>
    <lineage>
        <taxon>Bacteria</taxon>
        <taxon>Pseudomonadati</taxon>
        <taxon>Bacteroidota</taxon>
        <taxon>Flavobacteriia</taxon>
        <taxon>Flavobacteriales</taxon>
        <taxon>Weeksellaceae</taxon>
        <taxon>Elizabethkingia</taxon>
    </lineage>
</organism>
<gene>
    <name evidence="1" type="ORF">BBD32_12435</name>
</gene>
<sequence length="119" mass="14050">MLIVMDILKKIPVKTAVFFTFYTNKGGYKQFKVYLESKKKNNIILSAQNKEVVVNGELSKENKLYSELERENANFLDKLWSQFESLDGATIMKRINIFQESKIYQFVILKKINNFLKIR</sequence>